<dbReference type="SUPFAM" id="SSF49599">
    <property type="entry name" value="TRAF domain-like"/>
    <property type="match status" value="1"/>
</dbReference>
<dbReference type="InterPro" id="IPR001841">
    <property type="entry name" value="Znf_RING"/>
</dbReference>
<keyword evidence="2 4" id="KW-0863">Zinc-finger</keyword>
<evidence type="ECO:0000256" key="2">
    <source>
        <dbReference type="ARBA" id="ARBA00022771"/>
    </source>
</evidence>
<dbReference type="EMBL" id="GL883010">
    <property type="protein sequence ID" value="EGG22029.1"/>
    <property type="molecule type" value="Genomic_DNA"/>
</dbReference>
<dbReference type="OMA" id="HIDECEY"/>
<gene>
    <name evidence="6" type="ORF">DFA_01918</name>
</gene>
<feature type="domain" description="RING-type" evidence="5">
    <location>
        <begin position="26"/>
        <end position="65"/>
    </location>
</feature>
<keyword evidence="1" id="KW-0479">Metal-binding</keyword>
<evidence type="ECO:0000256" key="4">
    <source>
        <dbReference type="PROSITE-ProRule" id="PRU00175"/>
    </source>
</evidence>
<dbReference type="PANTHER" id="PTHR45877">
    <property type="entry name" value="E3 UBIQUITIN-PROTEIN LIGASE SIAH2"/>
    <property type="match status" value="1"/>
</dbReference>
<dbReference type="Proteomes" id="UP000007797">
    <property type="component" value="Unassembled WGS sequence"/>
</dbReference>
<dbReference type="GO" id="GO:0061630">
    <property type="term" value="F:ubiquitin protein ligase activity"/>
    <property type="evidence" value="ECO:0007669"/>
    <property type="project" value="TreeGrafter"/>
</dbReference>
<evidence type="ECO:0000313" key="6">
    <source>
        <dbReference type="EMBL" id="EGG22029.1"/>
    </source>
</evidence>
<dbReference type="SUPFAM" id="SSF57850">
    <property type="entry name" value="RING/U-box"/>
    <property type="match status" value="1"/>
</dbReference>
<dbReference type="InterPro" id="IPR049548">
    <property type="entry name" value="Sina-like_RING"/>
</dbReference>
<dbReference type="InterPro" id="IPR004162">
    <property type="entry name" value="SINA-like_animal"/>
</dbReference>
<dbReference type="PANTHER" id="PTHR45877:SF2">
    <property type="entry name" value="E3 UBIQUITIN-PROTEIN LIGASE SINA-RELATED"/>
    <property type="match status" value="1"/>
</dbReference>
<evidence type="ECO:0000259" key="5">
    <source>
        <dbReference type="PROSITE" id="PS50089"/>
    </source>
</evidence>
<protein>
    <recommendedName>
        <fullName evidence="5">RING-type domain-containing protein</fullName>
    </recommendedName>
</protein>
<keyword evidence="7" id="KW-1185">Reference proteome</keyword>
<dbReference type="OrthoDB" id="6677380at2759"/>
<evidence type="ECO:0000256" key="3">
    <source>
        <dbReference type="ARBA" id="ARBA00022833"/>
    </source>
</evidence>
<dbReference type="PROSITE" id="PS50089">
    <property type="entry name" value="ZF_RING_2"/>
    <property type="match status" value="1"/>
</dbReference>
<dbReference type="GO" id="GO:0031624">
    <property type="term" value="F:ubiquitin conjugating enzyme binding"/>
    <property type="evidence" value="ECO:0007669"/>
    <property type="project" value="TreeGrafter"/>
</dbReference>
<dbReference type="InterPro" id="IPR013083">
    <property type="entry name" value="Znf_RING/FYVE/PHD"/>
</dbReference>
<dbReference type="GO" id="GO:0008270">
    <property type="term" value="F:zinc ion binding"/>
    <property type="evidence" value="ECO:0007669"/>
    <property type="project" value="UniProtKB-KW"/>
</dbReference>
<dbReference type="GO" id="GO:0043161">
    <property type="term" value="P:proteasome-mediated ubiquitin-dependent protein catabolic process"/>
    <property type="evidence" value="ECO:0007669"/>
    <property type="project" value="TreeGrafter"/>
</dbReference>
<dbReference type="Pfam" id="PF21362">
    <property type="entry name" value="Sina_RING"/>
    <property type="match status" value="1"/>
</dbReference>
<keyword evidence="3" id="KW-0862">Zinc</keyword>
<evidence type="ECO:0000313" key="7">
    <source>
        <dbReference type="Proteomes" id="UP000007797"/>
    </source>
</evidence>
<sequence>MSNNPREALSIEQRVANQSDLDALTCPICLSLMTAPIKQCLSGHLGCESCLDRVARSTGTCPQCRTPISNGRLSRSLLADHMLSSLRVHCVNQFKYSQESKKWEKDARGCQEITTVATSNDHKTICRYNLLKCGHQGCDVEVLKDDMPGHRAQCKYQSREKISCPFGTDVCAYTGTKTEVDQHILGSLSNHIKANNQRVDEKIKSMELSFEKKFKELIKVQPIGIKITTITSNLY</sequence>
<reference evidence="7" key="1">
    <citation type="journal article" date="2011" name="Genome Res.">
        <title>Phylogeny-wide analysis of social amoeba genomes highlights ancient origins for complex intercellular communication.</title>
        <authorList>
            <person name="Heidel A.J."/>
            <person name="Lawal H.M."/>
            <person name="Felder M."/>
            <person name="Schilde C."/>
            <person name="Helps N.R."/>
            <person name="Tunggal B."/>
            <person name="Rivero F."/>
            <person name="John U."/>
            <person name="Schleicher M."/>
            <person name="Eichinger L."/>
            <person name="Platzer M."/>
            <person name="Noegel A.A."/>
            <person name="Schaap P."/>
            <person name="Gloeckner G."/>
        </authorList>
    </citation>
    <scope>NUCLEOTIDE SEQUENCE [LARGE SCALE GENOMIC DNA]</scope>
    <source>
        <strain evidence="7">SH3</strain>
    </source>
</reference>
<dbReference type="RefSeq" id="XP_004359880.1">
    <property type="nucleotide sequence ID" value="XM_004359823.1"/>
</dbReference>
<name>F4PQS1_CACFS</name>
<dbReference type="STRING" id="1054147.F4PQS1"/>
<dbReference type="AlphaFoldDB" id="F4PQS1"/>
<dbReference type="GeneID" id="14872947"/>
<accession>F4PQS1</accession>
<evidence type="ECO:0000256" key="1">
    <source>
        <dbReference type="ARBA" id="ARBA00022723"/>
    </source>
</evidence>
<dbReference type="Gene3D" id="3.30.40.10">
    <property type="entry name" value="Zinc/RING finger domain, C3HC4 (zinc finger)"/>
    <property type="match status" value="2"/>
</dbReference>
<proteinExistence type="predicted"/>
<organism evidence="6 7">
    <name type="scientific">Cavenderia fasciculata</name>
    <name type="common">Slime mold</name>
    <name type="synonym">Dictyostelium fasciculatum</name>
    <dbReference type="NCBI Taxonomy" id="261658"/>
    <lineage>
        <taxon>Eukaryota</taxon>
        <taxon>Amoebozoa</taxon>
        <taxon>Evosea</taxon>
        <taxon>Eumycetozoa</taxon>
        <taxon>Dictyostelia</taxon>
        <taxon>Acytosteliales</taxon>
        <taxon>Cavenderiaceae</taxon>
        <taxon>Cavenderia</taxon>
    </lineage>
</organism>
<dbReference type="KEGG" id="dfa:DFA_01918"/>
<dbReference type="GO" id="GO:0005737">
    <property type="term" value="C:cytoplasm"/>
    <property type="evidence" value="ECO:0007669"/>
    <property type="project" value="TreeGrafter"/>
</dbReference>